<dbReference type="NCBIfam" id="TIGR01480">
    <property type="entry name" value="copper_res_A"/>
    <property type="match status" value="1"/>
</dbReference>
<protein>
    <submittedName>
        <fullName evidence="8">Copper resistance protein A</fullName>
    </submittedName>
</protein>
<dbReference type="RefSeq" id="WP_069948038.1">
    <property type="nucleotide sequence ID" value="NZ_CP014143.1"/>
</dbReference>
<reference evidence="9" key="1">
    <citation type="submission" date="2016-01" db="EMBL/GenBank/DDBJ databases">
        <title>Complete genome sequence of Microbulbifer sp. CCB-MM1, a halophile isolated from Matang Mangrove Forest, Perak.</title>
        <authorList>
            <person name="Moh T.H."/>
            <person name="Dinesh B."/>
            <person name="Lau N.-S."/>
            <person name="Go F."/>
            <person name="Alexander Chong S.-C."/>
        </authorList>
    </citation>
    <scope>NUCLEOTIDE SEQUENCE [LARGE SCALE GENOMIC DNA]</scope>
    <source>
        <strain evidence="9">CCB-MM1</strain>
    </source>
</reference>
<evidence type="ECO:0000256" key="2">
    <source>
        <dbReference type="ARBA" id="ARBA00023002"/>
    </source>
</evidence>
<feature type="domain" description="Plastocyanin-like" evidence="7">
    <location>
        <begin position="70"/>
        <end position="181"/>
    </location>
</feature>
<evidence type="ECO:0000259" key="5">
    <source>
        <dbReference type="Pfam" id="PF00394"/>
    </source>
</evidence>
<dbReference type="InterPro" id="IPR045087">
    <property type="entry name" value="Cu-oxidase_fam"/>
</dbReference>
<dbReference type="InterPro" id="IPR002355">
    <property type="entry name" value="Cu_oxidase_Cu_BS"/>
</dbReference>
<sequence>MTAPRRADRINLPGNPSRRRFLRNLGVGLFTTGFNAVFPVSSWALSSPRNLHDGIGDYAAKTYFDLAFRYTPVEINGRSGRATAINGTVPGPLIRWREGDTVTMDVTNHLEDTKHASIHWHGILVPFRMDGVPGVNFNGIQPGETYRYQFEVKQAGTYWYHSHSRFQEQTGSYGPLIIDPKDGEPFHYDRDHVVVLSDWAFTEPETLFRNINLNPEYYIYYKRTVFNYLEDIRRMGFDDANAELLPFRRMNMSPRDLSNVTGYVYTYLMNGHSPDMNWSGKFLPGETVRLRFINASAMSNFDVRIPGLDMQVVMVDGKAVKPVSCHEFRIGVAETYDVLVRPRDGRAYTLFAESLDRSGYARGTLAPEAGMSAEVPPLRPVPDRKLEDIGMGMMKGKYFGGMSDAMKEKLYHKRMQMQDNSIPGPNGPMPFLPDRDNPNVAMVVMDPQHRLSEPGVGLGQDGWKVLTYSDLVSAESQPYTPVVDREMTINVTANMGRFIFSLDGKKFTEQPGPYLFKHNERLRLFLVNHTMMEHPMHLHGMWMQLENGAPHEEIPYKHTILIKPGEALSVLITPIEKGDWAFHCHLLYHMEAGMFQVIRVA</sequence>
<dbReference type="OrthoDB" id="9757546at2"/>
<feature type="domain" description="Plastocyanin-like" evidence="5">
    <location>
        <begin position="265"/>
        <end position="353"/>
    </location>
</feature>
<accession>A0A1C9WAF7</accession>
<keyword evidence="4" id="KW-0812">Transmembrane</keyword>
<dbReference type="PROSITE" id="PS00080">
    <property type="entry name" value="MULTICOPPER_OXIDASE2"/>
    <property type="match status" value="1"/>
</dbReference>
<feature type="transmembrane region" description="Helical" evidence="4">
    <location>
        <begin position="21"/>
        <end position="45"/>
    </location>
</feature>
<dbReference type="InterPro" id="IPR001117">
    <property type="entry name" value="Cu-oxidase_2nd"/>
</dbReference>
<dbReference type="CDD" id="cd13896">
    <property type="entry name" value="CuRO_3_CopA"/>
    <property type="match status" value="1"/>
</dbReference>
<dbReference type="KEGG" id="micc:AUP74_02731"/>
<gene>
    <name evidence="8" type="primary">copA_3</name>
    <name evidence="8" type="ORF">AUP74_02731</name>
</gene>
<evidence type="ECO:0000259" key="6">
    <source>
        <dbReference type="Pfam" id="PF07731"/>
    </source>
</evidence>
<dbReference type="STRING" id="1769779.AUP74_02731"/>
<dbReference type="PATRIC" id="fig|1769779.3.peg.2725"/>
<dbReference type="EMBL" id="CP014143">
    <property type="protein sequence ID" value="AOS98126.1"/>
    <property type="molecule type" value="Genomic_DNA"/>
</dbReference>
<dbReference type="GO" id="GO:0005507">
    <property type="term" value="F:copper ion binding"/>
    <property type="evidence" value="ECO:0007669"/>
    <property type="project" value="InterPro"/>
</dbReference>
<dbReference type="InterPro" id="IPR006376">
    <property type="entry name" value="Cu-R_CopA"/>
</dbReference>
<dbReference type="CDD" id="cd13874">
    <property type="entry name" value="CuRO_2_CopA"/>
    <property type="match status" value="1"/>
</dbReference>
<dbReference type="InterPro" id="IPR034279">
    <property type="entry name" value="CuRO_3_CopA"/>
</dbReference>
<keyword evidence="1" id="KW-0479">Metal-binding</keyword>
<evidence type="ECO:0000256" key="1">
    <source>
        <dbReference type="ARBA" id="ARBA00022723"/>
    </source>
</evidence>
<organism evidence="8 9">
    <name type="scientific">Microbulbifer aggregans</name>
    <dbReference type="NCBI Taxonomy" id="1769779"/>
    <lineage>
        <taxon>Bacteria</taxon>
        <taxon>Pseudomonadati</taxon>
        <taxon>Pseudomonadota</taxon>
        <taxon>Gammaproteobacteria</taxon>
        <taxon>Cellvibrionales</taxon>
        <taxon>Microbulbiferaceae</taxon>
        <taxon>Microbulbifer</taxon>
    </lineage>
</organism>
<dbReference type="Proteomes" id="UP000095672">
    <property type="component" value="Chromosome"/>
</dbReference>
<dbReference type="PANTHER" id="PTHR11709">
    <property type="entry name" value="MULTI-COPPER OXIDASE"/>
    <property type="match status" value="1"/>
</dbReference>
<dbReference type="Gene3D" id="2.60.40.420">
    <property type="entry name" value="Cupredoxins - blue copper proteins"/>
    <property type="match status" value="3"/>
</dbReference>
<evidence type="ECO:0000259" key="7">
    <source>
        <dbReference type="Pfam" id="PF07732"/>
    </source>
</evidence>
<evidence type="ECO:0000313" key="8">
    <source>
        <dbReference type="EMBL" id="AOS98126.1"/>
    </source>
</evidence>
<dbReference type="Pfam" id="PF00394">
    <property type="entry name" value="Cu-oxidase"/>
    <property type="match status" value="1"/>
</dbReference>
<dbReference type="SUPFAM" id="SSF49503">
    <property type="entry name" value="Cupredoxins"/>
    <property type="match status" value="3"/>
</dbReference>
<dbReference type="InterPro" id="IPR008972">
    <property type="entry name" value="Cupredoxin"/>
</dbReference>
<dbReference type="GO" id="GO:0042597">
    <property type="term" value="C:periplasmic space"/>
    <property type="evidence" value="ECO:0007669"/>
    <property type="project" value="InterPro"/>
</dbReference>
<dbReference type="Pfam" id="PF07732">
    <property type="entry name" value="Cu-oxidase_3"/>
    <property type="match status" value="1"/>
</dbReference>
<dbReference type="InterPro" id="IPR011706">
    <property type="entry name" value="Cu-oxidase_C"/>
</dbReference>
<dbReference type="Pfam" id="PF07731">
    <property type="entry name" value="Cu-oxidase_2"/>
    <property type="match status" value="1"/>
</dbReference>
<keyword evidence="4" id="KW-0472">Membrane</keyword>
<keyword evidence="4" id="KW-1133">Transmembrane helix</keyword>
<evidence type="ECO:0000256" key="4">
    <source>
        <dbReference type="SAM" id="Phobius"/>
    </source>
</evidence>
<evidence type="ECO:0000256" key="3">
    <source>
        <dbReference type="ARBA" id="ARBA00023008"/>
    </source>
</evidence>
<dbReference type="InterPro" id="IPR006311">
    <property type="entry name" value="TAT_signal"/>
</dbReference>
<dbReference type="PANTHER" id="PTHR11709:SF394">
    <property type="entry name" value="FI03373P-RELATED"/>
    <property type="match status" value="1"/>
</dbReference>
<dbReference type="GO" id="GO:0016491">
    <property type="term" value="F:oxidoreductase activity"/>
    <property type="evidence" value="ECO:0007669"/>
    <property type="project" value="UniProtKB-KW"/>
</dbReference>
<name>A0A1C9WAF7_9GAMM</name>
<feature type="domain" description="Plastocyanin-like" evidence="6">
    <location>
        <begin position="488"/>
        <end position="600"/>
    </location>
</feature>
<keyword evidence="3" id="KW-0186">Copper</keyword>
<proteinExistence type="predicted"/>
<dbReference type="AlphaFoldDB" id="A0A1C9WAF7"/>
<evidence type="ECO:0000313" key="9">
    <source>
        <dbReference type="Proteomes" id="UP000095672"/>
    </source>
</evidence>
<dbReference type="PROSITE" id="PS51318">
    <property type="entry name" value="TAT"/>
    <property type="match status" value="1"/>
</dbReference>
<keyword evidence="2" id="KW-0560">Oxidoreductase</keyword>
<dbReference type="InterPro" id="IPR034282">
    <property type="entry name" value="CuRO_2_CopA"/>
</dbReference>
<dbReference type="InterPro" id="IPR011707">
    <property type="entry name" value="Cu-oxidase-like_N"/>
</dbReference>
<keyword evidence="9" id="KW-1185">Reference proteome</keyword>